<dbReference type="OrthoDB" id="21418at2759"/>
<dbReference type="PANTHER" id="PTHR38645">
    <property type="entry name" value="CHROMOSOME 9, WHOLE GENOME SHOTGUN SEQUENCE"/>
    <property type="match status" value="1"/>
</dbReference>
<sequence length="329" mass="34832">MESLNLNMLASSLPNSNLANAEKDLMNNFKAAALSLTTLYRSSRRTSKRAYNAGYAAACQDLLLMIQQGVSAGESSSDPNGTGGMTIGRVMDYIEARLEAIKSREDEEDEDEEKERKDKDRSSSIPAQSAPSASTRASTGPSGHSKSSSASRAKDTTPLTPHTPQSFSQPHANHLPFVPSSPTPSTSSVASPLHIPSGSALTARNMKAAKLSALSPNNKDLAPSSLPFTFTNANAATIDALGLSPMPVLPEPVSTGSKRRHAAMLIDSTSPTETISSGPSSSTRRRTRSSRGVAVGGSTGTQDQNMTNRGAEAMEVEEEGRERKRVARR</sequence>
<feature type="compositionally biased region" description="Low complexity" evidence="1">
    <location>
        <begin position="178"/>
        <end position="192"/>
    </location>
</feature>
<dbReference type="EMBL" id="RWJN01000173">
    <property type="protein sequence ID" value="TCD65587.1"/>
    <property type="molecule type" value="Genomic_DNA"/>
</dbReference>
<reference evidence="2 3" key="1">
    <citation type="submission" date="2018-11" db="EMBL/GenBank/DDBJ databases">
        <title>Genome assembly of Steccherinum ochraceum LE-BIN_3174, the white-rot fungus of the Steccherinaceae family (The Residual Polyporoid clade, Polyporales, Basidiomycota).</title>
        <authorList>
            <person name="Fedorova T.V."/>
            <person name="Glazunova O.A."/>
            <person name="Landesman E.O."/>
            <person name="Moiseenko K.V."/>
            <person name="Psurtseva N.V."/>
            <person name="Savinova O.S."/>
            <person name="Shakhova N.V."/>
            <person name="Tyazhelova T.V."/>
            <person name="Vasina D.V."/>
        </authorList>
    </citation>
    <scope>NUCLEOTIDE SEQUENCE [LARGE SCALE GENOMIC DNA]</scope>
    <source>
        <strain evidence="2 3">LE-BIN_3174</strain>
    </source>
</reference>
<gene>
    <name evidence="2" type="ORF">EIP91_002472</name>
</gene>
<feature type="region of interest" description="Disordered" evidence="1">
    <location>
        <begin position="266"/>
        <end position="329"/>
    </location>
</feature>
<accession>A0A4V2MWB7</accession>
<organism evidence="2 3">
    <name type="scientific">Steccherinum ochraceum</name>
    <dbReference type="NCBI Taxonomy" id="92696"/>
    <lineage>
        <taxon>Eukaryota</taxon>
        <taxon>Fungi</taxon>
        <taxon>Dikarya</taxon>
        <taxon>Basidiomycota</taxon>
        <taxon>Agaricomycotina</taxon>
        <taxon>Agaricomycetes</taxon>
        <taxon>Polyporales</taxon>
        <taxon>Steccherinaceae</taxon>
        <taxon>Steccherinum</taxon>
    </lineage>
</organism>
<keyword evidence="3" id="KW-1185">Reference proteome</keyword>
<protein>
    <submittedName>
        <fullName evidence="2">Uncharacterized protein</fullName>
    </submittedName>
</protein>
<feature type="region of interest" description="Disordered" evidence="1">
    <location>
        <begin position="101"/>
        <end position="193"/>
    </location>
</feature>
<feature type="compositionally biased region" description="Low complexity" evidence="1">
    <location>
        <begin position="268"/>
        <end position="282"/>
    </location>
</feature>
<dbReference type="AlphaFoldDB" id="A0A4V2MWB7"/>
<feature type="compositionally biased region" description="Low complexity" evidence="1">
    <location>
        <begin position="123"/>
        <end position="151"/>
    </location>
</feature>
<dbReference type="PANTHER" id="PTHR38645:SF1">
    <property type="entry name" value="YALI0F12243P"/>
    <property type="match status" value="1"/>
</dbReference>
<name>A0A4V2MWB7_9APHY</name>
<evidence type="ECO:0000256" key="1">
    <source>
        <dbReference type="SAM" id="MobiDB-lite"/>
    </source>
</evidence>
<feature type="compositionally biased region" description="Polar residues" evidence="1">
    <location>
        <begin position="157"/>
        <end position="171"/>
    </location>
</feature>
<dbReference type="Proteomes" id="UP000292702">
    <property type="component" value="Unassembled WGS sequence"/>
</dbReference>
<evidence type="ECO:0000313" key="2">
    <source>
        <dbReference type="EMBL" id="TCD65587.1"/>
    </source>
</evidence>
<comment type="caution">
    <text evidence="2">The sequence shown here is derived from an EMBL/GenBank/DDBJ whole genome shotgun (WGS) entry which is preliminary data.</text>
</comment>
<proteinExistence type="predicted"/>
<evidence type="ECO:0000313" key="3">
    <source>
        <dbReference type="Proteomes" id="UP000292702"/>
    </source>
</evidence>